<evidence type="ECO:0000256" key="3">
    <source>
        <dbReference type="ARBA" id="ARBA00022643"/>
    </source>
</evidence>
<accession>A0A6V7RLW4</accession>
<evidence type="ECO:0000313" key="7">
    <source>
        <dbReference type="EMBL" id="CAD2078554.1"/>
    </source>
</evidence>
<dbReference type="InterPro" id="IPR016446">
    <property type="entry name" value="Flavin_OxRdtase_Frp"/>
</dbReference>
<dbReference type="PANTHER" id="PTHR43425:SF3">
    <property type="entry name" value="NADPH-DEPENDENT OXIDOREDUCTASE"/>
    <property type="match status" value="1"/>
</dbReference>
<dbReference type="InterPro" id="IPR000415">
    <property type="entry name" value="Nitroreductase-like"/>
</dbReference>
<keyword evidence="2 5" id="KW-0285">Flavoprotein</keyword>
<evidence type="ECO:0000256" key="5">
    <source>
        <dbReference type="PIRNR" id="PIRNR005426"/>
    </source>
</evidence>
<keyword evidence="5" id="KW-0521">NADP</keyword>
<keyword evidence="8" id="KW-1185">Reference proteome</keyword>
<dbReference type="InterPro" id="IPR029479">
    <property type="entry name" value="Nitroreductase"/>
</dbReference>
<gene>
    <name evidence="7" type="primary">nfrA1</name>
    <name evidence="7" type="ORF">JEOSCH030_01555</name>
</gene>
<dbReference type="CDD" id="cd02146">
    <property type="entry name" value="NfsA-like"/>
    <property type="match status" value="1"/>
</dbReference>
<dbReference type="RefSeq" id="WP_186088351.1">
    <property type="nucleotide sequence ID" value="NZ_BMDB01000001.1"/>
</dbReference>
<proteinExistence type="inferred from homology"/>
<dbReference type="Gene3D" id="3.40.109.10">
    <property type="entry name" value="NADH Oxidase"/>
    <property type="match status" value="1"/>
</dbReference>
<dbReference type="PANTHER" id="PTHR43425">
    <property type="entry name" value="OXYGEN-INSENSITIVE NADPH NITROREDUCTASE"/>
    <property type="match status" value="1"/>
</dbReference>
<keyword evidence="3 5" id="KW-0288">FMN</keyword>
<dbReference type="Pfam" id="PF00881">
    <property type="entry name" value="Nitroreductase"/>
    <property type="match status" value="1"/>
</dbReference>
<feature type="domain" description="Nitroreductase" evidence="6">
    <location>
        <begin position="9"/>
        <end position="162"/>
    </location>
</feature>
<sequence length="245" mass="27814">MNETIKLLQNHRSIRKFEDKNLDKDTVQTLVKSAQQASTSSYVQAYSIIGVTDPEKKKAIREISTQAHVENNGHLFIFVVDYNRHKELAAKSDYDLSFDSTESMIVGVVDATLAAENMAIAAESMGLGIVFLGSIRNNPAKMIEILNLPEGTFPVFGMAVGYPVEEGSFKERLPFEAVYFENEYPEFDDVKNVLNDYDEAVNQYYKSRDENKRNDNWSKQVVKTLSKKERLDVHDVLKKQGFLGQ</sequence>
<dbReference type="AlphaFoldDB" id="A0A6V7RLW4"/>
<reference evidence="7 8" key="1">
    <citation type="submission" date="2020-07" db="EMBL/GenBank/DDBJ databases">
        <authorList>
            <person name="Criscuolo A."/>
        </authorList>
    </citation>
    <scope>NUCLEOTIDE SEQUENCE [LARGE SCALE GENOMIC DNA]</scope>
    <source>
        <strain evidence="8">CIP 111030</strain>
    </source>
</reference>
<evidence type="ECO:0000313" key="8">
    <source>
        <dbReference type="Proteomes" id="UP000521032"/>
    </source>
</evidence>
<dbReference type="Proteomes" id="UP000521032">
    <property type="component" value="Unassembled WGS sequence"/>
</dbReference>
<comment type="similarity">
    <text evidence="1 5">Belongs to the flavin oxidoreductase frp family.</text>
</comment>
<keyword evidence="4 5" id="KW-0560">Oxidoreductase</keyword>
<dbReference type="PIRSF" id="PIRSF005426">
    <property type="entry name" value="Frp"/>
    <property type="match status" value="1"/>
</dbReference>
<evidence type="ECO:0000256" key="4">
    <source>
        <dbReference type="ARBA" id="ARBA00023002"/>
    </source>
</evidence>
<dbReference type="SUPFAM" id="SSF55469">
    <property type="entry name" value="FMN-dependent nitroreductase-like"/>
    <property type="match status" value="1"/>
</dbReference>
<name>A0A6V7RLW4_9BACL</name>
<dbReference type="GO" id="GO:0016491">
    <property type="term" value="F:oxidoreductase activity"/>
    <property type="evidence" value="ECO:0007669"/>
    <property type="project" value="UniProtKB-UniRule"/>
</dbReference>
<organism evidence="7 8">
    <name type="scientific">Phocicoccus schoeneichii</name>
    <dbReference type="NCBI Taxonomy" id="1812261"/>
    <lineage>
        <taxon>Bacteria</taxon>
        <taxon>Bacillati</taxon>
        <taxon>Bacillota</taxon>
        <taxon>Bacilli</taxon>
        <taxon>Bacillales</taxon>
        <taxon>Salinicoccaceae</taxon>
        <taxon>Phocicoccus</taxon>
    </lineage>
</organism>
<dbReference type="EMBL" id="CAJEWE010000010">
    <property type="protein sequence ID" value="CAD2078554.1"/>
    <property type="molecule type" value="Genomic_DNA"/>
</dbReference>
<evidence type="ECO:0000256" key="2">
    <source>
        <dbReference type="ARBA" id="ARBA00022630"/>
    </source>
</evidence>
<dbReference type="NCBIfam" id="NF008033">
    <property type="entry name" value="PRK10765.1"/>
    <property type="match status" value="1"/>
</dbReference>
<evidence type="ECO:0000256" key="1">
    <source>
        <dbReference type="ARBA" id="ARBA00008366"/>
    </source>
</evidence>
<evidence type="ECO:0000259" key="6">
    <source>
        <dbReference type="Pfam" id="PF00881"/>
    </source>
</evidence>
<comment type="caution">
    <text evidence="7">The sequence shown here is derived from an EMBL/GenBank/DDBJ whole genome shotgun (WGS) entry which is preliminary data.</text>
</comment>
<protein>
    <submittedName>
        <fullName evidence="7">FMN reductase (NADPH)</fullName>
    </submittedName>
</protein>